<proteinExistence type="predicted"/>
<accession>A0A3B9QTH5</accession>
<comment type="caution">
    <text evidence="1">The sequence shown here is derived from an EMBL/GenBank/DDBJ whole genome shotgun (WGS) entry which is preliminary data.</text>
</comment>
<sequence>MKIPLMKGFDRAFLAWSSGRLVLLLGLLFTSGTALLAGTVVVQTLASVAFLGVALRPVRSAAQ</sequence>
<organism evidence="1 2">
    <name type="scientific">Corynebacterium variabile</name>
    <dbReference type="NCBI Taxonomy" id="1727"/>
    <lineage>
        <taxon>Bacteria</taxon>
        <taxon>Bacillati</taxon>
        <taxon>Actinomycetota</taxon>
        <taxon>Actinomycetes</taxon>
        <taxon>Mycobacteriales</taxon>
        <taxon>Corynebacteriaceae</taxon>
        <taxon>Corynebacterium</taxon>
    </lineage>
</organism>
<evidence type="ECO:0000313" key="1">
    <source>
        <dbReference type="EMBL" id="HAF72262.1"/>
    </source>
</evidence>
<protein>
    <submittedName>
        <fullName evidence="1">Uncharacterized protein</fullName>
    </submittedName>
</protein>
<name>A0A3B9QTH5_9CORY</name>
<dbReference type="Proteomes" id="UP000260925">
    <property type="component" value="Unassembled WGS sequence"/>
</dbReference>
<dbReference type="EMBL" id="DMDD01000102">
    <property type="protein sequence ID" value="HAF72262.1"/>
    <property type="molecule type" value="Genomic_DNA"/>
</dbReference>
<gene>
    <name evidence="1" type="ORF">DCL06_04440</name>
</gene>
<dbReference type="AlphaFoldDB" id="A0A3B9QTH5"/>
<evidence type="ECO:0000313" key="2">
    <source>
        <dbReference type="Proteomes" id="UP000260925"/>
    </source>
</evidence>
<reference evidence="1 2" key="1">
    <citation type="journal article" date="2018" name="Nat. Biotechnol.">
        <title>A standardized bacterial taxonomy based on genome phylogeny substantially revises the tree of life.</title>
        <authorList>
            <person name="Parks D.H."/>
            <person name="Chuvochina M."/>
            <person name="Waite D.W."/>
            <person name="Rinke C."/>
            <person name="Skarshewski A."/>
            <person name="Chaumeil P.A."/>
            <person name="Hugenholtz P."/>
        </authorList>
    </citation>
    <scope>NUCLEOTIDE SEQUENCE [LARGE SCALE GENOMIC DNA]</scope>
    <source>
        <strain evidence="1">UBA9851</strain>
    </source>
</reference>